<feature type="compositionally biased region" description="Acidic residues" evidence="1">
    <location>
        <begin position="165"/>
        <end position="175"/>
    </location>
</feature>
<dbReference type="EMBL" id="JASCZI010241717">
    <property type="protein sequence ID" value="MED6205652.1"/>
    <property type="molecule type" value="Genomic_DNA"/>
</dbReference>
<dbReference type="GO" id="GO:1990904">
    <property type="term" value="C:ribonucleoprotein complex"/>
    <property type="evidence" value="ECO:0007669"/>
    <property type="project" value="UniProtKB-KW"/>
</dbReference>
<feature type="domain" description="Chromo" evidence="2">
    <location>
        <begin position="20"/>
        <end position="67"/>
    </location>
</feature>
<keyword evidence="4" id="KW-1185">Reference proteome</keyword>
<dbReference type="Gene3D" id="2.40.50.40">
    <property type="match status" value="1"/>
</dbReference>
<accession>A0ABU6Y5F1</accession>
<sequence>MSQENNQNQNQSNKKLPGFFEVDDILRKRIRRGEPEYLIKWAGGEKSANSWEPLENLELMLDYVHEFDASLKSGVSGNMKKKKNESPRPRPFIANMCPRPHFLDSDDDEDEGEAANNGDRRRPIASMKSRIAENLKKKYKLHAHSSSRAPSSRSLFATLCPRPLDDDDEKEEEAAAAEANNNEKDDTNNNAVNVNVTSAADSDRSKPETTKNVKNKRDTPSKEEDSEKEDPTVNIVTDPLPTPNPRRLLARRGTKKPPCYYEGSDDHHDSDADSEEYNSENDPFARPHIVLFADPI</sequence>
<dbReference type="Proteomes" id="UP001341840">
    <property type="component" value="Unassembled WGS sequence"/>
</dbReference>
<dbReference type="InterPro" id="IPR000953">
    <property type="entry name" value="Chromo/chromo_shadow_dom"/>
</dbReference>
<dbReference type="Pfam" id="PF00385">
    <property type="entry name" value="Chromo"/>
    <property type="match status" value="1"/>
</dbReference>
<protein>
    <submittedName>
        <fullName evidence="3">La ribonucleoprotein</fullName>
    </submittedName>
</protein>
<dbReference type="InterPro" id="IPR044251">
    <property type="entry name" value="LHP1-like"/>
</dbReference>
<name>A0ABU6Y5F1_9FABA</name>
<dbReference type="PROSITE" id="PS50013">
    <property type="entry name" value="CHROMO_2"/>
    <property type="match status" value="1"/>
</dbReference>
<feature type="compositionally biased region" description="Low complexity" evidence="1">
    <location>
        <begin position="188"/>
        <end position="200"/>
    </location>
</feature>
<feature type="compositionally biased region" description="Low complexity" evidence="1">
    <location>
        <begin position="146"/>
        <end position="155"/>
    </location>
</feature>
<gene>
    <name evidence="3" type="primary">LHP1_2</name>
    <name evidence="3" type="ORF">PIB30_019774</name>
</gene>
<proteinExistence type="predicted"/>
<dbReference type="SUPFAM" id="SSF54160">
    <property type="entry name" value="Chromo domain-like"/>
    <property type="match status" value="1"/>
</dbReference>
<reference evidence="3 4" key="1">
    <citation type="journal article" date="2023" name="Plants (Basel)">
        <title>Bridging the Gap: Combining Genomics and Transcriptomics Approaches to Understand Stylosanthes scabra, an Orphan Legume from the Brazilian Caatinga.</title>
        <authorList>
            <person name="Ferreira-Neto J.R.C."/>
            <person name="da Silva M.D."/>
            <person name="Binneck E."/>
            <person name="de Melo N.F."/>
            <person name="da Silva R.H."/>
            <person name="de Melo A.L.T.M."/>
            <person name="Pandolfi V."/>
            <person name="Bustamante F.O."/>
            <person name="Brasileiro-Vidal A.C."/>
            <person name="Benko-Iseppon A.M."/>
        </authorList>
    </citation>
    <scope>NUCLEOTIDE SEQUENCE [LARGE SCALE GENOMIC DNA]</scope>
    <source>
        <tissue evidence="3">Leaves</tissue>
    </source>
</reference>
<evidence type="ECO:0000313" key="3">
    <source>
        <dbReference type="EMBL" id="MED6205652.1"/>
    </source>
</evidence>
<organism evidence="3 4">
    <name type="scientific">Stylosanthes scabra</name>
    <dbReference type="NCBI Taxonomy" id="79078"/>
    <lineage>
        <taxon>Eukaryota</taxon>
        <taxon>Viridiplantae</taxon>
        <taxon>Streptophyta</taxon>
        <taxon>Embryophyta</taxon>
        <taxon>Tracheophyta</taxon>
        <taxon>Spermatophyta</taxon>
        <taxon>Magnoliopsida</taxon>
        <taxon>eudicotyledons</taxon>
        <taxon>Gunneridae</taxon>
        <taxon>Pentapetalae</taxon>
        <taxon>rosids</taxon>
        <taxon>fabids</taxon>
        <taxon>Fabales</taxon>
        <taxon>Fabaceae</taxon>
        <taxon>Papilionoideae</taxon>
        <taxon>50 kb inversion clade</taxon>
        <taxon>dalbergioids sensu lato</taxon>
        <taxon>Dalbergieae</taxon>
        <taxon>Pterocarpus clade</taxon>
        <taxon>Stylosanthes</taxon>
    </lineage>
</organism>
<dbReference type="PANTHER" id="PTHR47240">
    <property type="entry name" value="CHROMO DOMAIN-CONTAINING PROTEIN LHP1"/>
    <property type="match status" value="1"/>
</dbReference>
<dbReference type="CDD" id="cd00024">
    <property type="entry name" value="CD_CSD"/>
    <property type="match status" value="1"/>
</dbReference>
<dbReference type="PANTHER" id="PTHR47240:SF2">
    <property type="entry name" value="CHROMO DOMAIN-CONTAINING PROTEIN LHP1"/>
    <property type="match status" value="1"/>
</dbReference>
<evidence type="ECO:0000313" key="4">
    <source>
        <dbReference type="Proteomes" id="UP001341840"/>
    </source>
</evidence>
<keyword evidence="3" id="KW-0687">Ribonucleoprotein</keyword>
<feature type="region of interest" description="Disordered" evidence="1">
    <location>
        <begin position="73"/>
        <end position="283"/>
    </location>
</feature>
<evidence type="ECO:0000259" key="2">
    <source>
        <dbReference type="PROSITE" id="PS50013"/>
    </source>
</evidence>
<dbReference type="SMART" id="SM00298">
    <property type="entry name" value="CHROMO"/>
    <property type="match status" value="1"/>
</dbReference>
<dbReference type="InterPro" id="IPR023780">
    <property type="entry name" value="Chromo_domain"/>
</dbReference>
<evidence type="ECO:0000256" key="1">
    <source>
        <dbReference type="SAM" id="MobiDB-lite"/>
    </source>
</evidence>
<dbReference type="InterPro" id="IPR016197">
    <property type="entry name" value="Chromo-like_dom_sf"/>
</dbReference>
<feature type="compositionally biased region" description="Basic and acidic residues" evidence="1">
    <location>
        <begin position="201"/>
        <end position="231"/>
    </location>
</feature>
<comment type="caution">
    <text evidence="3">The sequence shown here is derived from an EMBL/GenBank/DDBJ whole genome shotgun (WGS) entry which is preliminary data.</text>
</comment>